<sequence>MEIKNQDIIPVANFLGSLKLPAKVARGVAKFQKSLAEIAKDLYESEKDLVKQFGGSVDDQGRITWPVDLPTAQVDYQQAHKDLFDETAEIQPRYKEEFSVIKDYFASFDQDIDPQNLHGFDAFMDAFEPIEETKEAKK</sequence>
<dbReference type="RefSeq" id="WP_002819730.1">
    <property type="nucleotide sequence ID" value="NZ_ACSE01000033.1"/>
</dbReference>
<dbReference type="Proteomes" id="UP000003075">
    <property type="component" value="Unassembled WGS sequence"/>
</dbReference>
<accession>D3LC52</accession>
<dbReference type="GeneID" id="75065326"/>
<proteinExistence type="predicted"/>
<evidence type="ECO:0000313" key="2">
    <source>
        <dbReference type="Proteomes" id="UP000003075"/>
    </source>
</evidence>
<comment type="caution">
    <text evidence="1">The sequence shown here is derived from an EMBL/GenBank/DDBJ whole genome shotgun (WGS) entry which is preliminary data.</text>
</comment>
<dbReference type="AlphaFoldDB" id="D3LC52"/>
<dbReference type="EMBL" id="ACSE01000033">
    <property type="protein sequence ID" value="EFD87499.1"/>
    <property type="molecule type" value="Genomic_DNA"/>
</dbReference>
<gene>
    <name evidence="1" type="ORF">AWRIB429_1932</name>
</gene>
<protein>
    <submittedName>
        <fullName evidence="1">Uncharacterized protein</fullName>
    </submittedName>
</protein>
<name>D3LC52_OENOE</name>
<evidence type="ECO:0000313" key="1">
    <source>
        <dbReference type="EMBL" id="EFD87499.1"/>
    </source>
</evidence>
<reference evidence="1 2" key="1">
    <citation type="journal article" date="2010" name="Appl. Microbiol. Biotechnol.">
        <title>Genotypic diversity in Oenococcus oeni by high-density microarray comparative genome hybridization and whole genome sequencing.</title>
        <authorList>
            <person name="Borneman A.R."/>
            <person name="Bartowsky E.J."/>
            <person name="McCarthy J."/>
            <person name="Chambers P.J."/>
        </authorList>
    </citation>
    <scope>NUCLEOTIDE SEQUENCE [LARGE SCALE GENOMIC DNA]</scope>
    <source>
        <strain evidence="1 2">AWRIB429</strain>
    </source>
</reference>
<organism evidence="1 2">
    <name type="scientific">Oenococcus oeni AWRIB429</name>
    <dbReference type="NCBI Taxonomy" id="655225"/>
    <lineage>
        <taxon>Bacteria</taxon>
        <taxon>Bacillati</taxon>
        <taxon>Bacillota</taxon>
        <taxon>Bacilli</taxon>
        <taxon>Lactobacillales</taxon>
        <taxon>Lactobacillaceae</taxon>
        <taxon>Oenococcus</taxon>
    </lineage>
</organism>